<protein>
    <submittedName>
        <fullName evidence="1">Uncharacterized protein</fullName>
    </submittedName>
</protein>
<dbReference type="RefSeq" id="WP_129232948.1">
    <property type="nucleotide sequence ID" value="NZ_SDPL01000002.1"/>
</dbReference>
<evidence type="ECO:0000313" key="2">
    <source>
        <dbReference type="Proteomes" id="UP000292881"/>
    </source>
</evidence>
<comment type="caution">
    <text evidence="1">The sequence shown here is derived from an EMBL/GenBank/DDBJ whole genome shotgun (WGS) entry which is preliminary data.</text>
</comment>
<dbReference type="OrthoDB" id="3837873at2"/>
<gene>
    <name evidence="1" type="ORF">ESO86_00520</name>
</gene>
<name>A0A4Q2JZZ8_9MICO</name>
<organism evidence="1 2">
    <name type="scientific">Agromyces binzhouensis</name>
    <dbReference type="NCBI Taxonomy" id="1817495"/>
    <lineage>
        <taxon>Bacteria</taxon>
        <taxon>Bacillati</taxon>
        <taxon>Actinomycetota</taxon>
        <taxon>Actinomycetes</taxon>
        <taxon>Micrococcales</taxon>
        <taxon>Microbacteriaceae</taxon>
        <taxon>Agromyces</taxon>
    </lineage>
</organism>
<dbReference type="AlphaFoldDB" id="A0A4Q2JZZ8"/>
<sequence length="66" mass="7632">MANFFGRRREALWRVEQYRGQRSVEVQATQLEGNGVTKRSEQKRIDLATTIAEPWQGAARVDKDQP</sequence>
<accession>A0A4Q2JZZ8</accession>
<dbReference type="EMBL" id="SDPL01000002">
    <property type="protein sequence ID" value="RXZ51868.1"/>
    <property type="molecule type" value="Genomic_DNA"/>
</dbReference>
<reference evidence="1 2" key="1">
    <citation type="submission" date="2019-01" db="EMBL/GenBank/DDBJ databases">
        <authorList>
            <person name="Li J."/>
        </authorList>
    </citation>
    <scope>NUCLEOTIDE SEQUENCE [LARGE SCALE GENOMIC DNA]</scope>
    <source>
        <strain evidence="1 2">CGMCC 4.7180</strain>
    </source>
</reference>
<keyword evidence="2" id="KW-1185">Reference proteome</keyword>
<dbReference type="Proteomes" id="UP000292881">
    <property type="component" value="Unassembled WGS sequence"/>
</dbReference>
<proteinExistence type="predicted"/>
<evidence type="ECO:0000313" key="1">
    <source>
        <dbReference type="EMBL" id="RXZ51868.1"/>
    </source>
</evidence>